<accession>A0AAV7GHT3</accession>
<keyword evidence="2" id="KW-1185">Reference proteome</keyword>
<dbReference type="AlphaFoldDB" id="A0AAV7GHT3"/>
<evidence type="ECO:0000313" key="2">
    <source>
        <dbReference type="Proteomes" id="UP000775213"/>
    </source>
</evidence>
<gene>
    <name evidence="1" type="ORF">IEQ34_015226</name>
</gene>
<reference evidence="1 2" key="1">
    <citation type="journal article" date="2021" name="Hortic Res">
        <title>Chromosome-scale assembly of the Dendrobium chrysotoxum genome enhances the understanding of orchid evolution.</title>
        <authorList>
            <person name="Zhang Y."/>
            <person name="Zhang G.Q."/>
            <person name="Zhang D."/>
            <person name="Liu X.D."/>
            <person name="Xu X.Y."/>
            <person name="Sun W.H."/>
            <person name="Yu X."/>
            <person name="Zhu X."/>
            <person name="Wang Z.W."/>
            <person name="Zhao X."/>
            <person name="Zhong W.Y."/>
            <person name="Chen H."/>
            <person name="Yin W.L."/>
            <person name="Huang T."/>
            <person name="Niu S.C."/>
            <person name="Liu Z.J."/>
        </authorList>
    </citation>
    <scope>NUCLEOTIDE SEQUENCE [LARGE SCALE GENOMIC DNA]</scope>
    <source>
        <strain evidence="1">Lindl</strain>
    </source>
</reference>
<dbReference type="Proteomes" id="UP000775213">
    <property type="component" value="Unassembled WGS sequence"/>
</dbReference>
<dbReference type="EMBL" id="JAGFBR010000014">
    <property type="protein sequence ID" value="KAH0455194.1"/>
    <property type="molecule type" value="Genomic_DNA"/>
</dbReference>
<comment type="caution">
    <text evidence="1">The sequence shown here is derived from an EMBL/GenBank/DDBJ whole genome shotgun (WGS) entry which is preliminary data.</text>
</comment>
<sequence>MTPKKIFGKVKILDFKGDVEPQAAKVWKLKIEKIFDNMQCPESRKVPLAMFLFERETKRWWVGQ</sequence>
<organism evidence="1 2">
    <name type="scientific">Dendrobium chrysotoxum</name>
    <name type="common">Orchid</name>
    <dbReference type="NCBI Taxonomy" id="161865"/>
    <lineage>
        <taxon>Eukaryota</taxon>
        <taxon>Viridiplantae</taxon>
        <taxon>Streptophyta</taxon>
        <taxon>Embryophyta</taxon>
        <taxon>Tracheophyta</taxon>
        <taxon>Spermatophyta</taxon>
        <taxon>Magnoliopsida</taxon>
        <taxon>Liliopsida</taxon>
        <taxon>Asparagales</taxon>
        <taxon>Orchidaceae</taxon>
        <taxon>Epidendroideae</taxon>
        <taxon>Malaxideae</taxon>
        <taxon>Dendrobiinae</taxon>
        <taxon>Dendrobium</taxon>
    </lineage>
</organism>
<evidence type="ECO:0000313" key="1">
    <source>
        <dbReference type="EMBL" id="KAH0455194.1"/>
    </source>
</evidence>
<name>A0AAV7GHT3_DENCH</name>
<protein>
    <submittedName>
        <fullName evidence="1">Uncharacterized protein</fullName>
    </submittedName>
</protein>
<proteinExistence type="predicted"/>